<dbReference type="PRINTS" id="PR00449">
    <property type="entry name" value="RASTRNSFRMNG"/>
</dbReference>
<evidence type="ECO:0000313" key="4">
    <source>
        <dbReference type="Proteomes" id="UP001431783"/>
    </source>
</evidence>
<protein>
    <submittedName>
        <fullName evidence="3">Uncharacterized protein</fullName>
    </submittedName>
</protein>
<dbReference type="PROSITE" id="PS51420">
    <property type="entry name" value="RHO"/>
    <property type="match status" value="1"/>
</dbReference>
<proteinExistence type="predicted"/>
<organism evidence="3 4">
    <name type="scientific">Henosepilachna vigintioctopunctata</name>
    <dbReference type="NCBI Taxonomy" id="420089"/>
    <lineage>
        <taxon>Eukaryota</taxon>
        <taxon>Metazoa</taxon>
        <taxon>Ecdysozoa</taxon>
        <taxon>Arthropoda</taxon>
        <taxon>Hexapoda</taxon>
        <taxon>Insecta</taxon>
        <taxon>Pterygota</taxon>
        <taxon>Neoptera</taxon>
        <taxon>Endopterygota</taxon>
        <taxon>Coleoptera</taxon>
        <taxon>Polyphaga</taxon>
        <taxon>Cucujiformia</taxon>
        <taxon>Coccinelloidea</taxon>
        <taxon>Coccinellidae</taxon>
        <taxon>Epilachninae</taxon>
        <taxon>Epilachnini</taxon>
        <taxon>Henosepilachna</taxon>
    </lineage>
</organism>
<dbReference type="CDD" id="cd01861">
    <property type="entry name" value="Rab6"/>
    <property type="match status" value="1"/>
</dbReference>
<dbReference type="Pfam" id="PF00071">
    <property type="entry name" value="Ras"/>
    <property type="match status" value="1"/>
</dbReference>
<sequence>MYDTFDNNYQATVGIDFLSKTIYLEDRSVRLQLWDTAGQERFKSLIPSYIRDSKVAVIVYDVTNMESFEQTSKWIKDVRSERGENVTVVLVGNKVDLHNSRQVTHDDGKLEAHKLGVLFMETSAKSGFNVRFLFRKIAETLPDIPYDKPPPQFKEVILENKSQKCISEKKCVCAI</sequence>
<dbReference type="SUPFAM" id="SSF52540">
    <property type="entry name" value="P-loop containing nucleoside triphosphate hydrolases"/>
    <property type="match status" value="1"/>
</dbReference>
<dbReference type="EMBL" id="JARQZJ010000121">
    <property type="protein sequence ID" value="KAK9888266.1"/>
    <property type="molecule type" value="Genomic_DNA"/>
</dbReference>
<reference evidence="3 4" key="1">
    <citation type="submission" date="2023-03" db="EMBL/GenBank/DDBJ databases">
        <title>Genome insight into feeding habits of ladybird beetles.</title>
        <authorList>
            <person name="Li H.-S."/>
            <person name="Huang Y.-H."/>
            <person name="Pang H."/>
        </authorList>
    </citation>
    <scope>NUCLEOTIDE SEQUENCE [LARGE SCALE GENOMIC DNA]</scope>
    <source>
        <strain evidence="3">SYSU_2023b</strain>
        <tissue evidence="3">Whole body</tissue>
    </source>
</reference>
<comment type="caution">
    <text evidence="3">The sequence shown here is derived from an EMBL/GenBank/DDBJ whole genome shotgun (WGS) entry which is preliminary data.</text>
</comment>
<evidence type="ECO:0000256" key="1">
    <source>
        <dbReference type="ARBA" id="ARBA00022741"/>
    </source>
</evidence>
<dbReference type="Gene3D" id="3.40.50.300">
    <property type="entry name" value="P-loop containing nucleotide triphosphate hydrolases"/>
    <property type="match status" value="1"/>
</dbReference>
<keyword evidence="1" id="KW-0547">Nucleotide-binding</keyword>
<dbReference type="InterPro" id="IPR027417">
    <property type="entry name" value="P-loop_NTPase"/>
</dbReference>
<dbReference type="Proteomes" id="UP001431783">
    <property type="component" value="Unassembled WGS sequence"/>
</dbReference>
<dbReference type="GO" id="GO:0005525">
    <property type="term" value="F:GTP binding"/>
    <property type="evidence" value="ECO:0007669"/>
    <property type="project" value="UniProtKB-KW"/>
</dbReference>
<accession>A0AAW1UXV6</accession>
<dbReference type="SMART" id="SM00176">
    <property type="entry name" value="RAN"/>
    <property type="match status" value="1"/>
</dbReference>
<dbReference type="PANTHER" id="PTHR47977">
    <property type="entry name" value="RAS-RELATED PROTEIN RAB"/>
    <property type="match status" value="1"/>
</dbReference>
<keyword evidence="2" id="KW-0342">GTP-binding</keyword>
<dbReference type="PROSITE" id="PS51419">
    <property type="entry name" value="RAB"/>
    <property type="match status" value="1"/>
</dbReference>
<dbReference type="InterPro" id="IPR005225">
    <property type="entry name" value="Small_GTP-bd"/>
</dbReference>
<dbReference type="FunFam" id="3.40.50.300:FF:000808">
    <property type="entry name" value="Small GTP-binding protein, putative"/>
    <property type="match status" value="1"/>
</dbReference>
<dbReference type="InterPro" id="IPR001806">
    <property type="entry name" value="Small_GTPase"/>
</dbReference>
<dbReference type="SMART" id="SM00175">
    <property type="entry name" value="RAB"/>
    <property type="match status" value="1"/>
</dbReference>
<dbReference type="SMART" id="SM00173">
    <property type="entry name" value="RAS"/>
    <property type="match status" value="1"/>
</dbReference>
<gene>
    <name evidence="3" type="ORF">WA026_000529</name>
</gene>
<dbReference type="PROSITE" id="PS51421">
    <property type="entry name" value="RAS"/>
    <property type="match status" value="1"/>
</dbReference>
<dbReference type="AlphaFoldDB" id="A0AAW1UXV6"/>
<name>A0AAW1UXV6_9CUCU</name>
<evidence type="ECO:0000256" key="2">
    <source>
        <dbReference type="ARBA" id="ARBA00023134"/>
    </source>
</evidence>
<evidence type="ECO:0000313" key="3">
    <source>
        <dbReference type="EMBL" id="KAK9888266.1"/>
    </source>
</evidence>
<dbReference type="SMART" id="SM00174">
    <property type="entry name" value="RHO"/>
    <property type="match status" value="1"/>
</dbReference>
<dbReference type="InterPro" id="IPR050227">
    <property type="entry name" value="Rab"/>
</dbReference>
<dbReference type="NCBIfam" id="TIGR00231">
    <property type="entry name" value="small_GTP"/>
    <property type="match status" value="1"/>
</dbReference>
<dbReference type="GO" id="GO:0003924">
    <property type="term" value="F:GTPase activity"/>
    <property type="evidence" value="ECO:0007669"/>
    <property type="project" value="InterPro"/>
</dbReference>
<keyword evidence="4" id="KW-1185">Reference proteome</keyword>